<evidence type="ECO:0000313" key="9">
    <source>
        <dbReference type="EMBL" id="XAY04739.1"/>
    </source>
</evidence>
<evidence type="ECO:0000256" key="7">
    <source>
        <dbReference type="SAM" id="MobiDB-lite"/>
    </source>
</evidence>
<dbReference type="GO" id="GO:0046654">
    <property type="term" value="P:tetrahydrofolate biosynthetic process"/>
    <property type="evidence" value="ECO:0007669"/>
    <property type="project" value="UniProtKB-UniRule"/>
</dbReference>
<dbReference type="RefSeq" id="WP_354701265.1">
    <property type="nucleotide sequence ID" value="NZ_CP114014.1"/>
</dbReference>
<dbReference type="SMART" id="SM00905">
    <property type="entry name" value="FolB"/>
    <property type="match status" value="1"/>
</dbReference>
<dbReference type="GO" id="GO:0005737">
    <property type="term" value="C:cytoplasm"/>
    <property type="evidence" value="ECO:0007669"/>
    <property type="project" value="TreeGrafter"/>
</dbReference>
<dbReference type="EMBL" id="CP114014">
    <property type="protein sequence ID" value="XAY04739.1"/>
    <property type="molecule type" value="Genomic_DNA"/>
</dbReference>
<evidence type="ECO:0000256" key="2">
    <source>
        <dbReference type="ARBA" id="ARBA00005013"/>
    </source>
</evidence>
<dbReference type="KEGG" id="parq:DSM112329_01575"/>
<comment type="pathway">
    <text evidence="2 6">Cofactor biosynthesis; tetrahydrofolate biosynthesis; 2-amino-4-hydroxy-6-hydroxymethyl-7,8-dihydropteridine diphosphate from 7,8-dihydroneopterin triphosphate: step 3/4.</text>
</comment>
<sequence>MAPEDHDPDDDDDLDLDDDAFDEEEGPQTEVTIEVTGLSLYTHHGVSAAEREIGQRLVLDLRLEVGECDATVTDMVQDTVDYGEVCNTVALVAQQRSYKTLERLCSAIADRLLSDFAADEVWVKASKPEPPIALPVSEVSVEVWRQIRS</sequence>
<dbReference type="InterPro" id="IPR043133">
    <property type="entry name" value="GTP-CH-I_C/QueF"/>
</dbReference>
<feature type="domain" description="Dihydroneopterin aldolase/epimerase" evidence="8">
    <location>
        <begin position="33"/>
        <end position="145"/>
    </location>
</feature>
<accession>A0AAU7AT15</accession>
<feature type="compositionally biased region" description="Acidic residues" evidence="7">
    <location>
        <begin position="1"/>
        <end position="27"/>
    </location>
</feature>
<comment type="catalytic activity">
    <reaction evidence="1 6">
        <text>7,8-dihydroneopterin = 6-hydroxymethyl-7,8-dihydropterin + glycolaldehyde</text>
        <dbReference type="Rhea" id="RHEA:10540"/>
        <dbReference type="ChEBI" id="CHEBI:17001"/>
        <dbReference type="ChEBI" id="CHEBI:17071"/>
        <dbReference type="ChEBI" id="CHEBI:44841"/>
        <dbReference type="EC" id="4.1.2.25"/>
    </reaction>
</comment>
<dbReference type="GO" id="GO:0004150">
    <property type="term" value="F:dihydroneopterin aldolase activity"/>
    <property type="evidence" value="ECO:0007669"/>
    <property type="project" value="UniProtKB-UniRule"/>
</dbReference>
<proteinExistence type="inferred from homology"/>
<dbReference type="Gene3D" id="3.30.1130.10">
    <property type="match status" value="1"/>
</dbReference>
<keyword evidence="5 6" id="KW-0456">Lyase</keyword>
<dbReference type="NCBIfam" id="TIGR00525">
    <property type="entry name" value="folB"/>
    <property type="match status" value="1"/>
</dbReference>
<dbReference type="InterPro" id="IPR006156">
    <property type="entry name" value="Dihydroneopterin_aldolase"/>
</dbReference>
<name>A0AAU7AT15_9ACTN</name>
<dbReference type="PANTHER" id="PTHR42844">
    <property type="entry name" value="DIHYDRONEOPTERIN ALDOLASE 1-RELATED"/>
    <property type="match status" value="1"/>
</dbReference>
<dbReference type="SUPFAM" id="SSF55620">
    <property type="entry name" value="Tetrahydrobiopterin biosynthesis enzymes-like"/>
    <property type="match status" value="1"/>
</dbReference>
<dbReference type="EC" id="4.1.2.25" evidence="6"/>
<evidence type="ECO:0000256" key="5">
    <source>
        <dbReference type="ARBA" id="ARBA00023239"/>
    </source>
</evidence>
<evidence type="ECO:0000256" key="6">
    <source>
        <dbReference type="RuleBase" id="RU362079"/>
    </source>
</evidence>
<comment type="similarity">
    <text evidence="3 6">Belongs to the DHNA family.</text>
</comment>
<evidence type="ECO:0000256" key="3">
    <source>
        <dbReference type="ARBA" id="ARBA00005708"/>
    </source>
</evidence>
<dbReference type="GO" id="GO:0046656">
    <property type="term" value="P:folic acid biosynthetic process"/>
    <property type="evidence" value="ECO:0007669"/>
    <property type="project" value="UniProtKB-UniRule"/>
</dbReference>
<keyword evidence="4 6" id="KW-0289">Folate biosynthesis</keyword>
<dbReference type="NCBIfam" id="TIGR00526">
    <property type="entry name" value="folB_dom"/>
    <property type="match status" value="1"/>
</dbReference>
<dbReference type="Pfam" id="PF02152">
    <property type="entry name" value="FolB"/>
    <property type="match status" value="1"/>
</dbReference>
<dbReference type="InterPro" id="IPR006157">
    <property type="entry name" value="FolB_dom"/>
</dbReference>
<gene>
    <name evidence="9" type="ORF">DSM112329_01575</name>
</gene>
<reference evidence="9" key="1">
    <citation type="submission" date="2022-12" db="EMBL/GenBank/DDBJ databases">
        <title>Paraconexibacter alkalitolerans sp. nov. and Baekduia alba sp. nov., isolated from soil and emended description of the genera Paraconexibacter (Chun et al., 2020) and Baekduia (An et al., 2020).</title>
        <authorList>
            <person name="Vieira S."/>
            <person name="Huber K.J."/>
            <person name="Geppert A."/>
            <person name="Wolf J."/>
            <person name="Neumann-Schaal M."/>
            <person name="Muesken M."/>
            <person name="Overmann J."/>
        </authorList>
    </citation>
    <scope>NUCLEOTIDE SEQUENCE</scope>
    <source>
        <strain evidence="9">AEG42_29</strain>
    </source>
</reference>
<comment type="function">
    <text evidence="6">Catalyzes the conversion of 7,8-dihydroneopterin to 6-hydroxymethyl-7,8-dihydropterin.</text>
</comment>
<evidence type="ECO:0000256" key="1">
    <source>
        <dbReference type="ARBA" id="ARBA00001353"/>
    </source>
</evidence>
<evidence type="ECO:0000259" key="8">
    <source>
        <dbReference type="SMART" id="SM00905"/>
    </source>
</evidence>
<dbReference type="AlphaFoldDB" id="A0AAU7AT15"/>
<evidence type="ECO:0000256" key="4">
    <source>
        <dbReference type="ARBA" id="ARBA00022909"/>
    </source>
</evidence>
<feature type="region of interest" description="Disordered" evidence="7">
    <location>
        <begin position="1"/>
        <end position="28"/>
    </location>
</feature>
<organism evidence="9">
    <name type="scientific">Paraconexibacter sp. AEG42_29</name>
    <dbReference type="NCBI Taxonomy" id="2997339"/>
    <lineage>
        <taxon>Bacteria</taxon>
        <taxon>Bacillati</taxon>
        <taxon>Actinomycetota</taxon>
        <taxon>Thermoleophilia</taxon>
        <taxon>Solirubrobacterales</taxon>
        <taxon>Paraconexibacteraceae</taxon>
        <taxon>Paraconexibacter</taxon>
    </lineage>
</organism>
<protein>
    <recommendedName>
        <fullName evidence="6">7,8-dihydroneopterin aldolase</fullName>
        <ecNumber evidence="6">4.1.2.25</ecNumber>
    </recommendedName>
</protein>
<dbReference type="PANTHER" id="PTHR42844:SF1">
    <property type="entry name" value="DIHYDRONEOPTERIN ALDOLASE 1-RELATED"/>
    <property type="match status" value="1"/>
</dbReference>